<keyword evidence="1" id="KW-0732">Signal</keyword>
<dbReference type="EMBL" id="JARK01000314">
    <property type="protein sequence ID" value="EYC38485.1"/>
    <property type="molecule type" value="Genomic_DNA"/>
</dbReference>
<proteinExistence type="predicted"/>
<reference evidence="3" key="1">
    <citation type="journal article" date="2015" name="Nat. Genet.">
        <title>The genome and transcriptome of the zoonotic hookworm Ancylostoma ceylanicum identify infection-specific gene families.</title>
        <authorList>
            <person name="Schwarz E.M."/>
            <person name="Hu Y."/>
            <person name="Antoshechkin I."/>
            <person name="Miller M.M."/>
            <person name="Sternberg P.W."/>
            <person name="Aroian R.V."/>
        </authorList>
    </citation>
    <scope>NUCLEOTIDE SEQUENCE</scope>
    <source>
        <strain evidence="3">HY135</strain>
    </source>
</reference>
<evidence type="ECO:0000313" key="2">
    <source>
        <dbReference type="EMBL" id="EYC38485.1"/>
    </source>
</evidence>
<evidence type="ECO:0000313" key="3">
    <source>
        <dbReference type="Proteomes" id="UP000024635"/>
    </source>
</evidence>
<gene>
    <name evidence="2" type="primary">Acey_s0714.g1761</name>
    <name evidence="2" type="ORF">Y032_0714g1761</name>
</gene>
<feature type="signal peptide" evidence="1">
    <location>
        <begin position="1"/>
        <end position="27"/>
    </location>
</feature>
<comment type="caution">
    <text evidence="2">The sequence shown here is derived from an EMBL/GenBank/DDBJ whole genome shotgun (WGS) entry which is preliminary data.</text>
</comment>
<protein>
    <recommendedName>
        <fullName evidence="4">Secreted protein</fullName>
    </recommendedName>
</protein>
<evidence type="ECO:0008006" key="4">
    <source>
        <dbReference type="Google" id="ProtNLM"/>
    </source>
</evidence>
<dbReference type="Proteomes" id="UP000024635">
    <property type="component" value="Unassembled WGS sequence"/>
</dbReference>
<evidence type="ECO:0000256" key="1">
    <source>
        <dbReference type="SAM" id="SignalP"/>
    </source>
</evidence>
<accession>A0A016WFT3</accession>
<sequence>MSGESLYSKTHLFVCLLVIAYISRSNRQTCMKPIPFESELCPAVQRQALLPFSQKSALSIFGPLSPSL</sequence>
<name>A0A016WFT3_9BILA</name>
<dbReference type="AlphaFoldDB" id="A0A016WFT3"/>
<organism evidence="2 3">
    <name type="scientific">Ancylostoma ceylanicum</name>
    <dbReference type="NCBI Taxonomy" id="53326"/>
    <lineage>
        <taxon>Eukaryota</taxon>
        <taxon>Metazoa</taxon>
        <taxon>Ecdysozoa</taxon>
        <taxon>Nematoda</taxon>
        <taxon>Chromadorea</taxon>
        <taxon>Rhabditida</taxon>
        <taxon>Rhabditina</taxon>
        <taxon>Rhabditomorpha</taxon>
        <taxon>Strongyloidea</taxon>
        <taxon>Ancylostomatidae</taxon>
        <taxon>Ancylostomatinae</taxon>
        <taxon>Ancylostoma</taxon>
    </lineage>
</organism>
<feature type="chain" id="PRO_5001494606" description="Secreted protein" evidence="1">
    <location>
        <begin position="28"/>
        <end position="68"/>
    </location>
</feature>
<keyword evidence="3" id="KW-1185">Reference proteome</keyword>